<evidence type="ECO:0000313" key="1">
    <source>
        <dbReference type="EMBL" id="MBW8183603.1"/>
    </source>
</evidence>
<keyword evidence="2" id="KW-1185">Reference proteome</keyword>
<dbReference type="EMBL" id="JAHZST010000004">
    <property type="protein sequence ID" value="MBW8183603.1"/>
    <property type="molecule type" value="Genomic_DNA"/>
</dbReference>
<comment type="caution">
    <text evidence="1">The sequence shown here is derived from an EMBL/GenBank/DDBJ whole genome shotgun (WGS) entry which is preliminary data.</text>
</comment>
<accession>A0ABS7E1T5</accession>
<reference evidence="1 2" key="1">
    <citation type="submission" date="2021-07" db="EMBL/GenBank/DDBJ databases">
        <title>Shewanella sp. nov, isolated from SCS.</title>
        <authorList>
            <person name="Cao W.R."/>
        </authorList>
    </citation>
    <scope>NUCLEOTIDE SEQUENCE [LARGE SCALE GENOMIC DNA]</scope>
    <source>
        <strain evidence="1 2">NR704-98</strain>
    </source>
</reference>
<evidence type="ECO:0000313" key="2">
    <source>
        <dbReference type="Proteomes" id="UP001195963"/>
    </source>
</evidence>
<name>A0ABS7E1T5_9GAMM</name>
<gene>
    <name evidence="1" type="ORF">K0625_07970</name>
</gene>
<protein>
    <recommendedName>
        <fullName evidence="3">DUF1877 family protein</fullName>
    </recommendedName>
</protein>
<dbReference type="RefSeq" id="WP_220109210.1">
    <property type="nucleotide sequence ID" value="NZ_JAHZST010000004.1"/>
</dbReference>
<evidence type="ECO:0008006" key="3">
    <source>
        <dbReference type="Google" id="ProtNLM"/>
    </source>
</evidence>
<proteinExistence type="predicted"/>
<organism evidence="1 2">
    <name type="scientific">Shewanella nanhaiensis</name>
    <dbReference type="NCBI Taxonomy" id="2864872"/>
    <lineage>
        <taxon>Bacteria</taxon>
        <taxon>Pseudomonadati</taxon>
        <taxon>Pseudomonadota</taxon>
        <taxon>Gammaproteobacteria</taxon>
        <taxon>Alteromonadales</taxon>
        <taxon>Shewanellaceae</taxon>
        <taxon>Shewanella</taxon>
    </lineage>
</organism>
<sequence length="175" mass="20167">MSVDNSFMIVEWNQFSSEYTENSDSDFLIELRDELDDYPNSSIIKNEWFEYLQLNLDIESADYTGSLYEPVEEAKSTLTEDDYLLLKDVIGILNVDLTDPHNDLKLADPEYWIYSSYSPDSSSAMLKKIEKLSTRIDEWAFNLTIKEQFSSFCNEIKAIFSKAVSEKYGVLIAVG</sequence>
<dbReference type="Proteomes" id="UP001195963">
    <property type="component" value="Unassembled WGS sequence"/>
</dbReference>